<sequence>MPQYTREQKWKLYEKLPQELKDSYGAEETGEAIYNACVENGVEEKLPQIVDFTGQVLLGLLPPEEFQDTLEKNLGLDRETAKKITHGINRFIFFPVKEVLNQLYGTEAVSMEKTEPISPAEIEEEPAVEEKPTKRKGPDTYREPLE</sequence>
<organism evidence="2 3">
    <name type="scientific">Candidatus Nealsonbacteria bacterium CG_4_10_14_0_2_um_filter_38_17</name>
    <dbReference type="NCBI Taxonomy" id="1974680"/>
    <lineage>
        <taxon>Bacteria</taxon>
        <taxon>Candidatus Nealsoniibacteriota</taxon>
    </lineage>
</organism>
<evidence type="ECO:0000313" key="2">
    <source>
        <dbReference type="EMBL" id="PIZ89155.1"/>
    </source>
</evidence>
<dbReference type="AlphaFoldDB" id="A0A2M7UZ71"/>
<evidence type="ECO:0000256" key="1">
    <source>
        <dbReference type="SAM" id="MobiDB-lite"/>
    </source>
</evidence>
<name>A0A2M7UZ71_9BACT</name>
<reference evidence="3" key="1">
    <citation type="submission" date="2017-09" db="EMBL/GenBank/DDBJ databases">
        <title>Depth-based differentiation of microbial function through sediment-hosted aquifers and enrichment of novel symbionts in the deep terrestrial subsurface.</title>
        <authorList>
            <person name="Probst A.J."/>
            <person name="Ladd B."/>
            <person name="Jarett J.K."/>
            <person name="Geller-Mcgrath D.E."/>
            <person name="Sieber C.M.K."/>
            <person name="Emerson J.B."/>
            <person name="Anantharaman K."/>
            <person name="Thomas B.C."/>
            <person name="Malmstrom R."/>
            <person name="Stieglmeier M."/>
            <person name="Klingl A."/>
            <person name="Woyke T."/>
            <person name="Ryan C.M."/>
            <person name="Banfield J.F."/>
        </authorList>
    </citation>
    <scope>NUCLEOTIDE SEQUENCE [LARGE SCALE GENOMIC DNA]</scope>
</reference>
<protein>
    <submittedName>
        <fullName evidence="2">Uncharacterized protein</fullName>
    </submittedName>
</protein>
<feature type="compositionally biased region" description="Basic and acidic residues" evidence="1">
    <location>
        <begin position="128"/>
        <end position="146"/>
    </location>
</feature>
<gene>
    <name evidence="2" type="ORF">COX90_00850</name>
</gene>
<comment type="caution">
    <text evidence="2">The sequence shown here is derived from an EMBL/GenBank/DDBJ whole genome shotgun (WGS) entry which is preliminary data.</text>
</comment>
<dbReference type="Proteomes" id="UP000230760">
    <property type="component" value="Unassembled WGS sequence"/>
</dbReference>
<evidence type="ECO:0000313" key="3">
    <source>
        <dbReference type="Proteomes" id="UP000230760"/>
    </source>
</evidence>
<dbReference type="EMBL" id="PFPB01000018">
    <property type="protein sequence ID" value="PIZ89155.1"/>
    <property type="molecule type" value="Genomic_DNA"/>
</dbReference>
<proteinExistence type="predicted"/>
<accession>A0A2M7UZ71</accession>
<feature type="region of interest" description="Disordered" evidence="1">
    <location>
        <begin position="110"/>
        <end position="146"/>
    </location>
</feature>